<evidence type="ECO:0000256" key="9">
    <source>
        <dbReference type="RuleBase" id="RU361193"/>
    </source>
</evidence>
<evidence type="ECO:0000256" key="4">
    <source>
        <dbReference type="ARBA" id="ARBA00022801"/>
    </source>
</evidence>
<dbReference type="InterPro" id="IPR012341">
    <property type="entry name" value="6hp_glycosidase-like_sf"/>
</dbReference>
<feature type="active site" evidence="6">
    <location>
        <position position="217"/>
    </location>
</feature>
<dbReference type="GO" id="GO:0005783">
    <property type="term" value="C:endoplasmic reticulum"/>
    <property type="evidence" value="ECO:0007669"/>
    <property type="project" value="TreeGrafter"/>
</dbReference>
<comment type="caution">
    <text evidence="11">The sequence shown here is derived from an EMBL/GenBank/DDBJ whole genome shotgun (WGS) entry which is preliminary data.</text>
</comment>
<feature type="binding site" evidence="7">
    <location>
        <position position="469"/>
    </location>
    <ligand>
        <name>Ca(2+)</name>
        <dbReference type="ChEBI" id="CHEBI:29108"/>
    </ligand>
</feature>
<accession>A0A9P4MVP9</accession>
<keyword evidence="7" id="KW-0106">Calcium</keyword>
<keyword evidence="12" id="KW-1185">Reference proteome</keyword>
<gene>
    <name evidence="11" type="ORF">GQ43DRAFT_468695</name>
</gene>
<evidence type="ECO:0000256" key="3">
    <source>
        <dbReference type="ARBA" id="ARBA00007658"/>
    </source>
</evidence>
<evidence type="ECO:0000256" key="1">
    <source>
        <dbReference type="ARBA" id="ARBA00001913"/>
    </source>
</evidence>
<keyword evidence="5 8" id="KW-1015">Disulfide bond</keyword>
<evidence type="ECO:0000256" key="7">
    <source>
        <dbReference type="PIRSR" id="PIRSR601382-2"/>
    </source>
</evidence>
<feature type="disulfide bond" evidence="8">
    <location>
        <begin position="292"/>
        <end position="321"/>
    </location>
</feature>
<comment type="pathway">
    <text evidence="2">Protein modification; protein glycosylation.</text>
</comment>
<keyword evidence="9 11" id="KW-0326">Glycosidase</keyword>
<keyword evidence="7" id="KW-0479">Metal-binding</keyword>
<proteinExistence type="inferred from homology"/>
<dbReference type="Proteomes" id="UP000799536">
    <property type="component" value="Unassembled WGS sequence"/>
</dbReference>
<feature type="region of interest" description="Disordered" evidence="10">
    <location>
        <begin position="123"/>
        <end position="144"/>
    </location>
</feature>
<evidence type="ECO:0000256" key="8">
    <source>
        <dbReference type="PIRSR" id="PIRSR601382-3"/>
    </source>
</evidence>
<dbReference type="EC" id="3.2.1.-" evidence="9"/>
<evidence type="ECO:0000256" key="6">
    <source>
        <dbReference type="PIRSR" id="PIRSR601382-1"/>
    </source>
</evidence>
<keyword evidence="4 9" id="KW-0378">Hydrolase</keyword>
<protein>
    <recommendedName>
        <fullName evidence="9">alpha-1,2-Mannosidase</fullName>
        <ecNumber evidence="9">3.2.1.-</ecNumber>
    </recommendedName>
</protein>
<dbReference type="InterPro" id="IPR050749">
    <property type="entry name" value="Glycosyl_Hydrolase_47"/>
</dbReference>
<evidence type="ECO:0000313" key="11">
    <source>
        <dbReference type="EMBL" id="KAF2204921.1"/>
    </source>
</evidence>
<dbReference type="AlphaFoldDB" id="A0A9P4MVP9"/>
<dbReference type="FunFam" id="1.50.10.10:FF:000037">
    <property type="entry name" value="alpha-1,2-Mannosidase"/>
    <property type="match status" value="1"/>
</dbReference>
<feature type="active site" evidence="6">
    <location>
        <position position="383"/>
    </location>
</feature>
<dbReference type="Gene3D" id="1.50.10.10">
    <property type="match status" value="1"/>
</dbReference>
<feature type="active site" description="Proton donor" evidence="6">
    <location>
        <position position="78"/>
    </location>
</feature>
<dbReference type="GO" id="GO:0036503">
    <property type="term" value="P:ERAD pathway"/>
    <property type="evidence" value="ECO:0007669"/>
    <property type="project" value="UniProtKB-ARBA"/>
</dbReference>
<name>A0A9P4MVP9_9PLEO</name>
<feature type="active site" description="Proton donor" evidence="6">
    <location>
        <position position="335"/>
    </location>
</feature>
<dbReference type="InterPro" id="IPR001382">
    <property type="entry name" value="Glyco_hydro_47"/>
</dbReference>
<evidence type="ECO:0000256" key="5">
    <source>
        <dbReference type="ARBA" id="ARBA00023157"/>
    </source>
</evidence>
<dbReference type="PANTHER" id="PTHR11742:SF89">
    <property type="entry name" value="ALPHA-1,2-MANNOSIDASE"/>
    <property type="match status" value="1"/>
</dbReference>
<dbReference type="GO" id="GO:0016020">
    <property type="term" value="C:membrane"/>
    <property type="evidence" value="ECO:0007669"/>
    <property type="project" value="InterPro"/>
</dbReference>
<dbReference type="PRINTS" id="PR00747">
    <property type="entry name" value="GLYHDRLASE47"/>
</dbReference>
<dbReference type="GO" id="GO:0005975">
    <property type="term" value="P:carbohydrate metabolic process"/>
    <property type="evidence" value="ECO:0007669"/>
    <property type="project" value="InterPro"/>
</dbReference>
<evidence type="ECO:0000256" key="2">
    <source>
        <dbReference type="ARBA" id="ARBA00004922"/>
    </source>
</evidence>
<dbReference type="InterPro" id="IPR036026">
    <property type="entry name" value="Seven-hairpin_glycosidases"/>
</dbReference>
<reference evidence="11" key="1">
    <citation type="journal article" date="2020" name="Stud. Mycol.">
        <title>101 Dothideomycetes genomes: a test case for predicting lifestyles and emergence of pathogens.</title>
        <authorList>
            <person name="Haridas S."/>
            <person name="Albert R."/>
            <person name="Binder M."/>
            <person name="Bloem J."/>
            <person name="Labutti K."/>
            <person name="Salamov A."/>
            <person name="Andreopoulos B."/>
            <person name="Baker S."/>
            <person name="Barry K."/>
            <person name="Bills G."/>
            <person name="Bluhm B."/>
            <person name="Cannon C."/>
            <person name="Castanera R."/>
            <person name="Culley D."/>
            <person name="Daum C."/>
            <person name="Ezra D."/>
            <person name="Gonzalez J."/>
            <person name="Henrissat B."/>
            <person name="Kuo A."/>
            <person name="Liang C."/>
            <person name="Lipzen A."/>
            <person name="Lutzoni F."/>
            <person name="Magnuson J."/>
            <person name="Mondo S."/>
            <person name="Nolan M."/>
            <person name="Ohm R."/>
            <person name="Pangilinan J."/>
            <person name="Park H.-J."/>
            <person name="Ramirez L."/>
            <person name="Alfaro M."/>
            <person name="Sun H."/>
            <person name="Tritt A."/>
            <person name="Yoshinaga Y."/>
            <person name="Zwiers L.-H."/>
            <person name="Turgeon B."/>
            <person name="Goodwin S."/>
            <person name="Spatafora J."/>
            <person name="Crous P."/>
            <person name="Grigoriev I."/>
        </authorList>
    </citation>
    <scope>NUCLEOTIDE SEQUENCE</scope>
    <source>
        <strain evidence="11">ATCC 74209</strain>
    </source>
</reference>
<comment type="similarity">
    <text evidence="3 9">Belongs to the glycosyl hydrolase 47 family.</text>
</comment>
<sequence length="479" mass="54168">MRAWTSYKEKAWFKDELSPISGSFRNNYGGWGATLVDTLDTLWIMGLKEDFQQAVDAAVTIDFSDPEKLSMEAISVFETTIRFLGGFLSAYELADCKDQRLLNKATELGDMLYVAFDTPDRMPTNKWSPRKGAKGEAQPPASDDNILADRFSLSMEFTRLSQLTGDMRYFDAAQRITQHFADQQAQTKLPGMWPQRYNVETMNLTEGNSFTLGAEADSGYEYLLKMVLLLGGNDEYALQYEKMYKDAMDTAAKHMFFRPMTTDNSNVLLSGKVTVDQNGNPLLLPESEHLTCFLGGTLAMGGQILDNKSYLDIGAKLTQGCAWAYRASPSGIVPENYQTIKCPSLSSPCAWDEALWEEQRYGSFDIPKGFVAARDRRYHLRPEAIESVFYLWRITGDSAYQDIAWTMFEAIETQTKTEFGNAGLTDVFTQPAPKTDEMESFWLAETLKYLYLVFSEPELVSLDEWVLNTEAHPFRIPKG</sequence>
<comment type="cofactor">
    <cofactor evidence="1 7">
        <name>Ca(2+)</name>
        <dbReference type="ChEBI" id="CHEBI:29108"/>
    </cofactor>
</comment>
<dbReference type="EMBL" id="ML993866">
    <property type="protein sequence ID" value="KAF2204921.1"/>
    <property type="molecule type" value="Genomic_DNA"/>
</dbReference>
<dbReference type="PANTHER" id="PTHR11742">
    <property type="entry name" value="MANNOSYL-OLIGOSACCHARIDE ALPHA-1,2-MANNOSIDASE-RELATED"/>
    <property type="match status" value="1"/>
</dbReference>
<dbReference type="GO" id="GO:0004571">
    <property type="term" value="F:mannosyl-oligosaccharide 1,2-alpha-mannosidase activity"/>
    <property type="evidence" value="ECO:0007669"/>
    <property type="project" value="InterPro"/>
</dbReference>
<evidence type="ECO:0000313" key="12">
    <source>
        <dbReference type="Proteomes" id="UP000799536"/>
    </source>
</evidence>
<dbReference type="Pfam" id="PF01532">
    <property type="entry name" value="Glyco_hydro_47"/>
    <property type="match status" value="1"/>
</dbReference>
<dbReference type="SUPFAM" id="SSF48225">
    <property type="entry name" value="Seven-hairpin glycosidases"/>
    <property type="match status" value="1"/>
</dbReference>
<organism evidence="11 12">
    <name type="scientific">Delitschia confertaspora ATCC 74209</name>
    <dbReference type="NCBI Taxonomy" id="1513339"/>
    <lineage>
        <taxon>Eukaryota</taxon>
        <taxon>Fungi</taxon>
        <taxon>Dikarya</taxon>
        <taxon>Ascomycota</taxon>
        <taxon>Pezizomycotina</taxon>
        <taxon>Dothideomycetes</taxon>
        <taxon>Pleosporomycetidae</taxon>
        <taxon>Pleosporales</taxon>
        <taxon>Delitschiaceae</taxon>
        <taxon>Delitschia</taxon>
    </lineage>
</organism>
<dbReference type="GO" id="GO:0005509">
    <property type="term" value="F:calcium ion binding"/>
    <property type="evidence" value="ECO:0007669"/>
    <property type="project" value="InterPro"/>
</dbReference>
<dbReference type="OrthoDB" id="8118055at2759"/>
<evidence type="ECO:0000256" key="10">
    <source>
        <dbReference type="SAM" id="MobiDB-lite"/>
    </source>
</evidence>